<evidence type="ECO:0000259" key="7">
    <source>
        <dbReference type="Pfam" id="PF16177"/>
    </source>
</evidence>
<keyword evidence="9" id="KW-1185">Reference proteome</keyword>
<evidence type="ECO:0000313" key="9">
    <source>
        <dbReference type="Proteomes" id="UP001500301"/>
    </source>
</evidence>
<name>A0ABP6W9W3_9ACTN</name>
<dbReference type="Proteomes" id="UP001500301">
    <property type="component" value="Unassembled WGS sequence"/>
</dbReference>
<evidence type="ECO:0000313" key="8">
    <source>
        <dbReference type="EMBL" id="GAA3546854.1"/>
    </source>
</evidence>
<dbReference type="RefSeq" id="WP_218236948.1">
    <property type="nucleotide sequence ID" value="NZ_BAABBB010000021.1"/>
</dbReference>
<dbReference type="PROSITE" id="PS00455">
    <property type="entry name" value="AMP_BINDING"/>
    <property type="match status" value="1"/>
</dbReference>
<dbReference type="PANTHER" id="PTHR24095">
    <property type="entry name" value="ACETYL-COENZYME A SYNTHETASE"/>
    <property type="match status" value="1"/>
</dbReference>
<accession>A0ABP6W9W3</accession>
<dbReference type="EMBL" id="BAABBB010000021">
    <property type="protein sequence ID" value="GAA3546854.1"/>
    <property type="molecule type" value="Genomic_DNA"/>
</dbReference>
<keyword evidence="3" id="KW-0067">ATP-binding</keyword>
<dbReference type="Pfam" id="PF16177">
    <property type="entry name" value="ACAS_N"/>
    <property type="match status" value="1"/>
</dbReference>
<keyword evidence="2" id="KW-0547">Nucleotide-binding</keyword>
<dbReference type="InterPro" id="IPR025110">
    <property type="entry name" value="AMP-bd_C"/>
</dbReference>
<sequence length="649" mass="69556">MTDVRSSAAPFWSPSREQRDGSRVMALARAHGVASYPELVARSQRDPDWFWTAAVEDLGLQFGTPFIEVQNNAAGPSRTTWFTGGRLNLAWNCVGRWAESSPDRVAVVAADEDGVMEHVTYADLWARVRRFAAGMAARGIGAGDRVGLCLPMGVAAVVASHACALLGAVQVPLFTGLAAPAIRERLVDAQVRAVVTVTEMRRKGSPVRLAAAVVAAMSSEEECLVIVDVRTGSELPDDERVVAWSDLDDSPALDEVPLHDSEHPYLLAYTSGTTGRPKGIVHATAGFLVKIAAEAAYQTDVGPDDRLVWFTDLGWLMGIWSIVGCHANGAGVVVFEGVPTARPDQIWSLCEQAGITVLGLSPSLVRSLPAAARKSVAEHDLGSLRILASTGEAWDDDSYRWFASVVGGGRLPVINFSGGTEVGACFLSCSPAHPIKLGSVGLPSLGMAIDVVDAEGATVPIGEGELVCRRPWPGMTRGIWRDPVRFEESYWSQHPGMWTHGDVVVRDSDGHWFVRGRSDDTLNVGGKRIGPSELESVLLVHPAVLEAAVVAVSDPLKGHTPWAFCVLADPQGPGTHVVQFELIEALRRQVGPAFVPSRFLYVNRLPKTKSHKVVRRVLRDVAEGNEPGDLSGLADPEVVARIASTVASR</sequence>
<feature type="domain" description="AMP-binding enzyme C-terminal" evidence="6">
    <location>
        <begin position="533"/>
        <end position="612"/>
    </location>
</feature>
<evidence type="ECO:0000259" key="5">
    <source>
        <dbReference type="Pfam" id="PF00501"/>
    </source>
</evidence>
<evidence type="ECO:0000256" key="1">
    <source>
        <dbReference type="ARBA" id="ARBA00022598"/>
    </source>
</evidence>
<evidence type="ECO:0000256" key="4">
    <source>
        <dbReference type="ARBA" id="ARBA00022990"/>
    </source>
</evidence>
<dbReference type="InterPro" id="IPR032387">
    <property type="entry name" value="ACAS_N"/>
</dbReference>
<evidence type="ECO:0000256" key="2">
    <source>
        <dbReference type="ARBA" id="ARBA00022741"/>
    </source>
</evidence>
<feature type="domain" description="Acetyl-coenzyme A synthetase N-terminal" evidence="7">
    <location>
        <begin position="36"/>
        <end position="93"/>
    </location>
</feature>
<dbReference type="InterPro" id="IPR020845">
    <property type="entry name" value="AMP-binding_CS"/>
</dbReference>
<reference evidence="9" key="1">
    <citation type="journal article" date="2019" name="Int. J. Syst. Evol. Microbiol.">
        <title>The Global Catalogue of Microorganisms (GCM) 10K type strain sequencing project: providing services to taxonomists for standard genome sequencing and annotation.</title>
        <authorList>
            <consortium name="The Broad Institute Genomics Platform"/>
            <consortium name="The Broad Institute Genome Sequencing Center for Infectious Disease"/>
            <person name="Wu L."/>
            <person name="Ma J."/>
        </authorList>
    </citation>
    <scope>NUCLEOTIDE SEQUENCE [LARGE SCALE GENOMIC DNA]</scope>
    <source>
        <strain evidence="9">JCM 17460</strain>
    </source>
</reference>
<comment type="caution">
    <text evidence="8">The sequence shown here is derived from an EMBL/GenBank/DDBJ whole genome shotgun (WGS) entry which is preliminary data.</text>
</comment>
<feature type="domain" description="AMP-dependent synthetase/ligase" evidence="5">
    <location>
        <begin position="96"/>
        <end position="480"/>
    </location>
</feature>
<dbReference type="Pfam" id="PF13193">
    <property type="entry name" value="AMP-binding_C"/>
    <property type="match status" value="1"/>
</dbReference>
<dbReference type="Pfam" id="PF00501">
    <property type="entry name" value="AMP-binding"/>
    <property type="match status" value="1"/>
</dbReference>
<keyword evidence="4" id="KW-0007">Acetylation</keyword>
<protein>
    <submittedName>
        <fullName evidence="8">AMP-binding protein</fullName>
    </submittedName>
</protein>
<dbReference type="PANTHER" id="PTHR24095:SF14">
    <property type="entry name" value="ACETYL-COENZYME A SYNTHETASE 1"/>
    <property type="match status" value="1"/>
</dbReference>
<keyword evidence="1" id="KW-0436">Ligase</keyword>
<evidence type="ECO:0000259" key="6">
    <source>
        <dbReference type="Pfam" id="PF13193"/>
    </source>
</evidence>
<proteinExistence type="predicted"/>
<gene>
    <name evidence="8" type="ORF">GCM10022263_37470</name>
</gene>
<dbReference type="InterPro" id="IPR000873">
    <property type="entry name" value="AMP-dep_synth/lig_dom"/>
</dbReference>
<evidence type="ECO:0000256" key="3">
    <source>
        <dbReference type="ARBA" id="ARBA00022840"/>
    </source>
</evidence>
<organism evidence="8 9">
    <name type="scientific">Nocardioides daeguensis</name>
    <dbReference type="NCBI Taxonomy" id="908359"/>
    <lineage>
        <taxon>Bacteria</taxon>
        <taxon>Bacillati</taxon>
        <taxon>Actinomycetota</taxon>
        <taxon>Actinomycetes</taxon>
        <taxon>Propionibacteriales</taxon>
        <taxon>Nocardioidaceae</taxon>
        <taxon>Nocardioides</taxon>
    </lineage>
</organism>